<keyword evidence="2" id="KW-1133">Transmembrane helix</keyword>
<dbReference type="EMBL" id="DXHS01000038">
    <property type="protein sequence ID" value="HIW02132.1"/>
    <property type="molecule type" value="Genomic_DNA"/>
</dbReference>
<feature type="region of interest" description="Disordered" evidence="1">
    <location>
        <begin position="63"/>
        <end position="86"/>
    </location>
</feature>
<feature type="region of interest" description="Disordered" evidence="1">
    <location>
        <begin position="164"/>
        <end position="217"/>
    </location>
</feature>
<protein>
    <submittedName>
        <fullName evidence="3">Uncharacterized protein</fullName>
    </submittedName>
</protein>
<keyword evidence="2" id="KW-0472">Membrane</keyword>
<evidence type="ECO:0000313" key="4">
    <source>
        <dbReference type="Proteomes" id="UP000823990"/>
    </source>
</evidence>
<evidence type="ECO:0000256" key="1">
    <source>
        <dbReference type="SAM" id="MobiDB-lite"/>
    </source>
</evidence>
<feature type="transmembrane region" description="Helical" evidence="2">
    <location>
        <begin position="7"/>
        <end position="29"/>
    </location>
</feature>
<accession>A0A9D1Q0S1</accession>
<reference evidence="3" key="2">
    <citation type="submission" date="2021-04" db="EMBL/GenBank/DDBJ databases">
        <authorList>
            <person name="Gilroy R."/>
        </authorList>
    </citation>
    <scope>NUCLEOTIDE SEQUENCE</scope>
    <source>
        <strain evidence="3">12435</strain>
    </source>
</reference>
<feature type="transmembrane region" description="Helical" evidence="2">
    <location>
        <begin position="35"/>
        <end position="57"/>
    </location>
</feature>
<proteinExistence type="predicted"/>
<dbReference type="AlphaFoldDB" id="A0A9D1Q0S1"/>
<keyword evidence="2" id="KW-0812">Transmembrane</keyword>
<sequence length="256" mass="28042">MIKKLLLGMFLWLPLLYTVLFIIISLLTGTIGGNWGFYFLGLSVSLIACVVLTYLYAHRSAEDKRDEKEQPSADVRPVPQLPMSDEEAAVNVRDEANRYAAEMKAGPSAVGGERYDAERAAYLAGGRYIDPAPAPDPASSADSLGSGGIMGADGLNDYYYGSGKAAPRRSSGDADFSPYVQPSNYGGDDGIRLSDYDGARRREEEPAAQDPPLFPSPKIFRLRGEPNVLLYEYPTEFRKYYVNADGSLKLLSTQKK</sequence>
<gene>
    <name evidence="3" type="ORF">H9892_02205</name>
</gene>
<organism evidence="3 4">
    <name type="scientific">Candidatus Protoclostridium stercorigallinarum</name>
    <dbReference type="NCBI Taxonomy" id="2838741"/>
    <lineage>
        <taxon>Bacteria</taxon>
        <taxon>Bacillati</taxon>
        <taxon>Bacillota</taxon>
        <taxon>Clostridia</taxon>
        <taxon>Candidatus Protoclostridium</taxon>
    </lineage>
</organism>
<name>A0A9D1Q0S1_9FIRM</name>
<reference evidence="3" key="1">
    <citation type="journal article" date="2021" name="PeerJ">
        <title>Extensive microbial diversity within the chicken gut microbiome revealed by metagenomics and culture.</title>
        <authorList>
            <person name="Gilroy R."/>
            <person name="Ravi A."/>
            <person name="Getino M."/>
            <person name="Pursley I."/>
            <person name="Horton D.L."/>
            <person name="Alikhan N.F."/>
            <person name="Baker D."/>
            <person name="Gharbi K."/>
            <person name="Hall N."/>
            <person name="Watson M."/>
            <person name="Adriaenssens E.M."/>
            <person name="Foster-Nyarko E."/>
            <person name="Jarju S."/>
            <person name="Secka A."/>
            <person name="Antonio M."/>
            <person name="Oren A."/>
            <person name="Chaudhuri R.R."/>
            <person name="La Ragione R."/>
            <person name="Hildebrand F."/>
            <person name="Pallen M.J."/>
        </authorList>
    </citation>
    <scope>NUCLEOTIDE SEQUENCE</scope>
    <source>
        <strain evidence="3">12435</strain>
    </source>
</reference>
<comment type="caution">
    <text evidence="3">The sequence shown here is derived from an EMBL/GenBank/DDBJ whole genome shotgun (WGS) entry which is preliminary data.</text>
</comment>
<evidence type="ECO:0000256" key="2">
    <source>
        <dbReference type="SAM" id="Phobius"/>
    </source>
</evidence>
<evidence type="ECO:0000313" key="3">
    <source>
        <dbReference type="EMBL" id="HIW02132.1"/>
    </source>
</evidence>
<dbReference type="Proteomes" id="UP000823990">
    <property type="component" value="Unassembled WGS sequence"/>
</dbReference>
<feature type="compositionally biased region" description="Basic and acidic residues" evidence="1">
    <location>
        <begin position="189"/>
        <end position="205"/>
    </location>
</feature>